<dbReference type="RefSeq" id="XP_007832082.1">
    <property type="nucleotide sequence ID" value="XM_007833891.1"/>
</dbReference>
<dbReference type="InterPro" id="IPR052427">
    <property type="entry name" value="Glycosyltrans_GT2/GT47"/>
</dbReference>
<dbReference type="GO" id="GO:0016020">
    <property type="term" value="C:membrane"/>
    <property type="evidence" value="ECO:0007669"/>
    <property type="project" value="UniProtKB-SubCell"/>
</dbReference>
<sequence>MAWGPTLTALAFSALLAVLAFCFLTVPYLVIGPFTCRFFNTAITVGPVAAFVGLFAFRYWRLFVNIVAYRLYRPAPRRSPPTYTANDVTVICPTVEPHGDIFRECTESVCTQEPRNFFIVVGHESMVDAAEGVAAGLRVRWPKINIRVEAAPAAGKRIQIDHVAPIIDTAITICVDDHVFWPLHRRFFPSVLAAFEDQNIRLVGTNKRVRIEHGKGRWSLFWNMIGSLYLTRHNFEIMASNWVDGGVFVVSGRTFAIRSDILRDADFRDSYTNEMIGFLGMLWGPLSPDDDNFITRWIFEHGFGVRIQSEDDSEIETTLGWFPKHLGTSTRWARTTFRSNPRILMMRRIWETQPWSIYAVYIAGMINFAVFWDFLLCYMWQQLPWAHGWADVRVMVIWILATKLVKTWPHFRRYPSHLIMFPGYVAFAYYHSLIKFWALLTIWDCAWTGRNIAELAAAAAAAGAKSTATTYGTTGSS</sequence>
<evidence type="ECO:0000313" key="9">
    <source>
        <dbReference type="EMBL" id="ETS83434.1"/>
    </source>
</evidence>
<dbReference type="OMA" id="QITHAMP"/>
<feature type="transmembrane region" description="Helical" evidence="8">
    <location>
        <begin position="417"/>
        <end position="440"/>
    </location>
</feature>
<dbReference type="AlphaFoldDB" id="W3XBN0"/>
<keyword evidence="3" id="KW-0808">Transferase</keyword>
<keyword evidence="4 8" id="KW-0812">Transmembrane</keyword>
<dbReference type="eggNOG" id="ENOG502SICP">
    <property type="taxonomic scope" value="Eukaryota"/>
</dbReference>
<dbReference type="EMBL" id="KI912111">
    <property type="protein sequence ID" value="ETS83434.1"/>
    <property type="molecule type" value="Genomic_DNA"/>
</dbReference>
<dbReference type="GO" id="GO:0016757">
    <property type="term" value="F:glycosyltransferase activity"/>
    <property type="evidence" value="ECO:0007669"/>
    <property type="project" value="UniProtKB-KW"/>
</dbReference>
<evidence type="ECO:0000256" key="5">
    <source>
        <dbReference type="ARBA" id="ARBA00022989"/>
    </source>
</evidence>
<dbReference type="KEGG" id="pfy:PFICI_05310"/>
<evidence type="ECO:0000256" key="4">
    <source>
        <dbReference type="ARBA" id="ARBA00022692"/>
    </source>
</evidence>
<feature type="transmembrane region" description="Helical" evidence="8">
    <location>
        <begin position="38"/>
        <end position="60"/>
    </location>
</feature>
<evidence type="ECO:0008006" key="11">
    <source>
        <dbReference type="Google" id="ProtNLM"/>
    </source>
</evidence>
<keyword evidence="6 8" id="KW-0472">Membrane</keyword>
<keyword evidence="2" id="KW-0328">Glycosyltransferase</keyword>
<protein>
    <recommendedName>
        <fullName evidence="11">Glycosyltransferase 2-like domain-containing protein</fullName>
    </recommendedName>
</protein>
<feature type="transmembrane region" description="Helical" evidence="8">
    <location>
        <begin position="355"/>
        <end position="381"/>
    </location>
</feature>
<comment type="subcellular location">
    <subcellularLocation>
        <location evidence="1">Membrane</location>
    </subcellularLocation>
</comment>
<dbReference type="PANTHER" id="PTHR47844:SF1">
    <property type="entry name" value="EXOSTOSIN-LIKE 2"/>
    <property type="match status" value="1"/>
</dbReference>
<reference evidence="10" key="1">
    <citation type="journal article" date="2015" name="BMC Genomics">
        <title>Genomic and transcriptomic analysis of the endophytic fungus Pestalotiopsis fici reveals its lifestyle and high potential for synthesis of natural products.</title>
        <authorList>
            <person name="Wang X."/>
            <person name="Zhang X."/>
            <person name="Liu L."/>
            <person name="Xiang M."/>
            <person name="Wang W."/>
            <person name="Sun X."/>
            <person name="Che Y."/>
            <person name="Guo L."/>
            <person name="Liu G."/>
            <person name="Guo L."/>
            <person name="Wang C."/>
            <person name="Yin W.B."/>
            <person name="Stadler M."/>
            <person name="Zhang X."/>
            <person name="Liu X."/>
        </authorList>
    </citation>
    <scope>NUCLEOTIDE SEQUENCE [LARGE SCALE GENOMIC DNA]</scope>
    <source>
        <strain evidence="10">W106-1 / CGMCC3.15140</strain>
    </source>
</reference>
<evidence type="ECO:0000256" key="3">
    <source>
        <dbReference type="ARBA" id="ARBA00022679"/>
    </source>
</evidence>
<organism evidence="9 10">
    <name type="scientific">Pestalotiopsis fici (strain W106-1 / CGMCC3.15140)</name>
    <dbReference type="NCBI Taxonomy" id="1229662"/>
    <lineage>
        <taxon>Eukaryota</taxon>
        <taxon>Fungi</taxon>
        <taxon>Dikarya</taxon>
        <taxon>Ascomycota</taxon>
        <taxon>Pezizomycotina</taxon>
        <taxon>Sordariomycetes</taxon>
        <taxon>Xylariomycetidae</taxon>
        <taxon>Amphisphaeriales</taxon>
        <taxon>Sporocadaceae</taxon>
        <taxon>Pestalotiopsis</taxon>
    </lineage>
</organism>
<evidence type="ECO:0000256" key="6">
    <source>
        <dbReference type="ARBA" id="ARBA00023136"/>
    </source>
</evidence>
<evidence type="ECO:0000256" key="2">
    <source>
        <dbReference type="ARBA" id="ARBA00022676"/>
    </source>
</evidence>
<dbReference type="HOGENOM" id="CLU_019940_4_1_1"/>
<dbReference type="InterPro" id="IPR029044">
    <property type="entry name" value="Nucleotide-diphossugar_trans"/>
</dbReference>
<dbReference type="Pfam" id="PF13641">
    <property type="entry name" value="Glyco_tranf_2_3"/>
    <property type="match status" value="1"/>
</dbReference>
<dbReference type="OrthoDB" id="2849215at2759"/>
<dbReference type="InParanoid" id="W3XBN0"/>
<keyword evidence="5 8" id="KW-1133">Transmembrane helix</keyword>
<name>W3XBN0_PESFW</name>
<keyword evidence="7" id="KW-0325">Glycoprotein</keyword>
<evidence type="ECO:0000313" key="10">
    <source>
        <dbReference type="Proteomes" id="UP000030651"/>
    </source>
</evidence>
<evidence type="ECO:0000256" key="7">
    <source>
        <dbReference type="ARBA" id="ARBA00023180"/>
    </source>
</evidence>
<keyword evidence="10" id="KW-1185">Reference proteome</keyword>
<evidence type="ECO:0000256" key="1">
    <source>
        <dbReference type="ARBA" id="ARBA00004370"/>
    </source>
</evidence>
<evidence type="ECO:0000256" key="8">
    <source>
        <dbReference type="SAM" id="Phobius"/>
    </source>
</evidence>
<accession>W3XBN0</accession>
<dbReference type="SUPFAM" id="SSF53448">
    <property type="entry name" value="Nucleotide-diphospho-sugar transferases"/>
    <property type="match status" value="1"/>
</dbReference>
<dbReference type="Proteomes" id="UP000030651">
    <property type="component" value="Unassembled WGS sequence"/>
</dbReference>
<dbReference type="GeneID" id="19270323"/>
<proteinExistence type="predicted"/>
<gene>
    <name evidence="9" type="ORF">PFICI_05310</name>
</gene>
<dbReference type="PANTHER" id="PTHR47844">
    <property type="entry name" value="SYNTHASE CPS1, PUTATIVE (AFU_ORTHOLOGUE AFUA_7G02500)-RELATED"/>
    <property type="match status" value="1"/>
</dbReference>